<name>A0A9P0QV58_9ASCO</name>
<evidence type="ECO:0000256" key="1">
    <source>
        <dbReference type="SAM" id="MobiDB-lite"/>
    </source>
</evidence>
<proteinExistence type="predicted"/>
<organism evidence="2 3">
    <name type="scientific">[Candida] railenensis</name>
    <dbReference type="NCBI Taxonomy" id="45579"/>
    <lineage>
        <taxon>Eukaryota</taxon>
        <taxon>Fungi</taxon>
        <taxon>Dikarya</taxon>
        <taxon>Ascomycota</taxon>
        <taxon>Saccharomycotina</taxon>
        <taxon>Pichiomycetes</taxon>
        <taxon>Debaryomycetaceae</taxon>
        <taxon>Kurtzmaniella</taxon>
    </lineage>
</organism>
<evidence type="ECO:0000313" key="2">
    <source>
        <dbReference type="EMBL" id="CAH2355564.1"/>
    </source>
</evidence>
<dbReference type="AlphaFoldDB" id="A0A9P0QV58"/>
<evidence type="ECO:0000313" key="3">
    <source>
        <dbReference type="Proteomes" id="UP000837801"/>
    </source>
</evidence>
<feature type="compositionally biased region" description="Low complexity" evidence="1">
    <location>
        <begin position="29"/>
        <end position="41"/>
    </location>
</feature>
<reference evidence="2" key="1">
    <citation type="submission" date="2022-03" db="EMBL/GenBank/DDBJ databases">
        <authorList>
            <person name="Legras J.-L."/>
            <person name="Devillers H."/>
            <person name="Grondin C."/>
        </authorList>
    </citation>
    <scope>NUCLEOTIDE SEQUENCE</scope>
    <source>
        <strain evidence="2">CLIB 1423</strain>
    </source>
</reference>
<gene>
    <name evidence="2" type="ORF">CLIB1423_28S01134</name>
</gene>
<feature type="region of interest" description="Disordered" evidence="1">
    <location>
        <begin position="21"/>
        <end position="55"/>
    </location>
</feature>
<comment type="caution">
    <text evidence="2">The sequence shown here is derived from an EMBL/GenBank/DDBJ whole genome shotgun (WGS) entry which is preliminary data.</text>
</comment>
<dbReference type="Proteomes" id="UP000837801">
    <property type="component" value="Unassembled WGS sequence"/>
</dbReference>
<keyword evidence="3" id="KW-1185">Reference proteome</keyword>
<dbReference type="EMBL" id="CAKXYY010000028">
    <property type="protein sequence ID" value="CAH2355564.1"/>
    <property type="molecule type" value="Genomic_DNA"/>
</dbReference>
<sequence>MSSIKDAIVRIGRSIRQVEALTPTKRRSTGSAASNSASADSTVPKEPNPLHYTTLSNEDLSKYTPLITEDYRRKYYQEYLKPLNIPNLKTFQKNRPVYDSQRASENWKRKKLSPSVNYLENRMKFLRMMDLLIELTPDSLKLSNPSISTVYIQNLISRQELESNENQFRAETPIYHFHELPQLYMPTDGGVQSDNDNVSLDFQKYIYFLTHSKCLYKNSSSLENGIIPDILLYTHSLENPEFKSLRSVHTFNYLIRYFGYEKNQSSFARELLLVMNKDGLKPNIDTINNLLRMCKTHSRIRSLSSTYSAVMQYLNLCKDLELQVNLTSWNMVYDSISNIFLKEIFIDKMNSINLPVSRNLYTRILDDFMETTKDEAEVVRFIEEDLKIANWKQDSLISNKVLRFQLRNTKSLGTDIRDLLSENELADSAFTSTDGLVENTESQDRSRIIDEYTFQSLFHHIMFQSKNLTNKAWHAVKLYTYMLQYYPQVKPNPKSFIYLIRGLCLSSTNYCTESLMFLVRALIHEEATEKLGLPIVHKRIMNENNEIVNEGPSENFKIMRLLVGGGVLNELEGRFLYDKGERTGVSILKDPLTDEERLAWNQLKSRFSASKFAFTDSPSDEENILIGKIEEAEDGELTKSKQYANVQKNRSLNATYRNRLERIHKGNFKFTVNKLKERNLIKKAL</sequence>
<dbReference type="OrthoDB" id="185373at2759"/>
<protein>
    <submittedName>
        <fullName evidence="2">Mitochondrial group I intron splicing factor CCM1</fullName>
    </submittedName>
</protein>
<dbReference type="Gene3D" id="1.25.40.10">
    <property type="entry name" value="Tetratricopeptide repeat domain"/>
    <property type="match status" value="1"/>
</dbReference>
<accession>A0A9P0QV58</accession>
<dbReference type="InterPro" id="IPR011990">
    <property type="entry name" value="TPR-like_helical_dom_sf"/>
</dbReference>